<keyword evidence="1" id="KW-0732">Signal</keyword>
<feature type="chain" id="PRO_5047329276" description="Tachylectin" evidence="1">
    <location>
        <begin position="43"/>
        <end position="453"/>
    </location>
</feature>
<evidence type="ECO:0000313" key="2">
    <source>
        <dbReference type="EMBL" id="MBM9506571.1"/>
    </source>
</evidence>
<dbReference type="Gene3D" id="2.115.10.10">
    <property type="entry name" value="Tachylectin 2"/>
    <property type="match status" value="1"/>
</dbReference>
<dbReference type="RefSeq" id="WP_205358433.1">
    <property type="nucleotide sequence ID" value="NZ_JADKYB010000009.1"/>
</dbReference>
<evidence type="ECO:0000313" key="3">
    <source>
        <dbReference type="Proteomes" id="UP000749040"/>
    </source>
</evidence>
<name>A0ABS2TTB6_9ACTN</name>
<evidence type="ECO:0000256" key="1">
    <source>
        <dbReference type="SAM" id="SignalP"/>
    </source>
</evidence>
<reference evidence="2 3" key="1">
    <citation type="submission" date="2021-01" db="EMBL/GenBank/DDBJ databases">
        <title>Streptomyces acididurans sp. nov., isolated from a peat swamp forest soil.</title>
        <authorList>
            <person name="Chantavorakit T."/>
            <person name="Duangmal K."/>
        </authorList>
    </citation>
    <scope>NUCLEOTIDE SEQUENCE [LARGE SCALE GENOMIC DNA]</scope>
    <source>
        <strain evidence="2 3">KK5PA1</strain>
    </source>
</reference>
<sequence length="453" mass="48399">MALPIIPALPRLLRAGRRRPRLLAAAAAALVLPLTAAPSALADTTPPTGTVVQQGGIPQVVGGGNTSATTFFTAHLPSGVQGPVSAVLKFDPRQLPALGTVQAASHLHSTCAVDDSAYRPCQWRGQGAGTSGPWDTWLRLALPSAAAAPVMTWDVTISADYLALPDDRMLTGDVQLTDATGRVVADAAATVRYHKGTRPASWTGSLYGRDAAGTLWRYGGKYYYYPQSPFWPRAKVGGGWNAYTAITPLVSTNAAGDGDMVARDKDGVLWYYRHSGVPEQPFAPRIRVGAGWNIYRTVAGTGGHLDDLINGTRSGDLVAVDRDGVMWFYRATGNPSRPFAPRVRVGAGWNAYTQIVTFGDGLLARDASGVLWSYSRNDYDTGNAPLWPRVRVGAGWNIYTALSGTWAGDDHKYPALVAVDKSGQLWFYTLSVGQIPGPRVHVGGGWNTYTALF</sequence>
<comment type="caution">
    <text evidence="2">The sequence shown here is derived from an EMBL/GenBank/DDBJ whole genome shotgun (WGS) entry which is preliminary data.</text>
</comment>
<protein>
    <recommendedName>
        <fullName evidence="4">Tachylectin</fullName>
    </recommendedName>
</protein>
<gene>
    <name evidence="2" type="ORF">ITX44_18820</name>
</gene>
<dbReference type="EMBL" id="JADKYB010000009">
    <property type="protein sequence ID" value="MBM9506571.1"/>
    <property type="molecule type" value="Genomic_DNA"/>
</dbReference>
<organism evidence="2 3">
    <name type="scientific">Actinacidiphila acididurans</name>
    <dbReference type="NCBI Taxonomy" id="2784346"/>
    <lineage>
        <taxon>Bacteria</taxon>
        <taxon>Bacillati</taxon>
        <taxon>Actinomycetota</taxon>
        <taxon>Actinomycetes</taxon>
        <taxon>Kitasatosporales</taxon>
        <taxon>Streptomycetaceae</taxon>
        <taxon>Actinacidiphila</taxon>
    </lineage>
</organism>
<evidence type="ECO:0008006" key="4">
    <source>
        <dbReference type="Google" id="ProtNLM"/>
    </source>
</evidence>
<dbReference type="Proteomes" id="UP000749040">
    <property type="component" value="Unassembled WGS sequence"/>
</dbReference>
<keyword evidence="3" id="KW-1185">Reference proteome</keyword>
<accession>A0ABS2TTB6</accession>
<proteinExistence type="predicted"/>
<feature type="signal peptide" evidence="1">
    <location>
        <begin position="1"/>
        <end position="42"/>
    </location>
</feature>